<dbReference type="RefSeq" id="WP_277272024.1">
    <property type="nucleotide sequence ID" value="NZ_DYXE01000055.1"/>
</dbReference>
<dbReference type="Proteomes" id="UP000813420">
    <property type="component" value="Unassembled WGS sequence"/>
</dbReference>
<proteinExistence type="inferred from homology"/>
<feature type="domain" description="UDP-galactopyranose mutase C-terminal" evidence="6">
    <location>
        <begin position="147"/>
        <end position="358"/>
    </location>
</feature>
<reference evidence="7" key="2">
    <citation type="submission" date="2021-09" db="EMBL/GenBank/DDBJ databases">
        <authorList>
            <person name="Gilroy R."/>
        </authorList>
    </citation>
    <scope>NUCLEOTIDE SEQUENCE</scope>
    <source>
        <strain evidence="7">USAMLcec4-12693</strain>
    </source>
</reference>
<dbReference type="InterPro" id="IPR015899">
    <property type="entry name" value="UDP-GalPyranose_mutase_C"/>
</dbReference>
<evidence type="ECO:0000313" key="7">
    <source>
        <dbReference type="EMBL" id="HJH49883.1"/>
    </source>
</evidence>
<comment type="caution">
    <text evidence="7">The sequence shown here is derived from an EMBL/GenBank/DDBJ whole genome shotgun (WGS) entry which is preliminary data.</text>
</comment>
<dbReference type="NCBIfam" id="TIGR00031">
    <property type="entry name" value="UDP-GALP_mutase"/>
    <property type="match status" value="1"/>
</dbReference>
<dbReference type="Pfam" id="PF13450">
    <property type="entry name" value="NAD_binding_8"/>
    <property type="match status" value="1"/>
</dbReference>
<comment type="similarity">
    <text evidence="2">Belongs to the UDP-galactopyranose/dTDP-fucopyranose mutase family.</text>
</comment>
<dbReference type="GO" id="GO:0005829">
    <property type="term" value="C:cytosol"/>
    <property type="evidence" value="ECO:0007669"/>
    <property type="project" value="TreeGrafter"/>
</dbReference>
<dbReference type="Pfam" id="PF03275">
    <property type="entry name" value="GLF"/>
    <property type="match status" value="1"/>
</dbReference>
<dbReference type="GO" id="GO:0050660">
    <property type="term" value="F:flavin adenine dinucleotide binding"/>
    <property type="evidence" value="ECO:0007669"/>
    <property type="project" value="TreeGrafter"/>
</dbReference>
<dbReference type="EC" id="5.4.99.9" evidence="7"/>
<dbReference type="PANTHER" id="PTHR21197">
    <property type="entry name" value="UDP-GALACTOPYRANOSE MUTASE"/>
    <property type="match status" value="1"/>
</dbReference>
<keyword evidence="5 7" id="KW-0413">Isomerase</keyword>
<reference evidence="7" key="1">
    <citation type="journal article" date="2021" name="PeerJ">
        <title>Extensive microbial diversity within the chicken gut microbiome revealed by metagenomics and culture.</title>
        <authorList>
            <person name="Gilroy R."/>
            <person name="Ravi A."/>
            <person name="Getino M."/>
            <person name="Pursley I."/>
            <person name="Horton D.L."/>
            <person name="Alikhan N.F."/>
            <person name="Baker D."/>
            <person name="Gharbi K."/>
            <person name="Hall N."/>
            <person name="Watson M."/>
            <person name="Adriaenssens E.M."/>
            <person name="Foster-Nyarko E."/>
            <person name="Jarju S."/>
            <person name="Secka A."/>
            <person name="Antonio M."/>
            <person name="Oren A."/>
            <person name="Chaudhuri R.R."/>
            <person name="La Ragione R."/>
            <person name="Hildebrand F."/>
            <person name="Pallen M.J."/>
        </authorList>
    </citation>
    <scope>NUCLEOTIDE SEQUENCE</scope>
    <source>
        <strain evidence="7">USAMLcec4-12693</strain>
    </source>
</reference>
<dbReference type="GO" id="GO:0008767">
    <property type="term" value="F:UDP-galactopyranose mutase activity"/>
    <property type="evidence" value="ECO:0007669"/>
    <property type="project" value="UniProtKB-EC"/>
</dbReference>
<dbReference type="AlphaFoldDB" id="A0A9D2VY57"/>
<protein>
    <submittedName>
        <fullName evidence="7">UDP-galactopyranose mutase</fullName>
        <ecNumber evidence="7">5.4.99.9</ecNumber>
    </submittedName>
</protein>
<dbReference type="EMBL" id="DYXE01000055">
    <property type="protein sequence ID" value="HJH49883.1"/>
    <property type="molecule type" value="Genomic_DNA"/>
</dbReference>
<evidence type="ECO:0000256" key="2">
    <source>
        <dbReference type="ARBA" id="ARBA00009321"/>
    </source>
</evidence>
<organism evidence="7 8">
    <name type="scientific">Merdimonas faecis</name>
    <dbReference type="NCBI Taxonomy" id="1653435"/>
    <lineage>
        <taxon>Bacteria</taxon>
        <taxon>Bacillati</taxon>
        <taxon>Bacillota</taxon>
        <taxon>Clostridia</taxon>
        <taxon>Lachnospirales</taxon>
        <taxon>Lachnospiraceae</taxon>
        <taxon>Merdimonas</taxon>
    </lineage>
</organism>
<evidence type="ECO:0000256" key="1">
    <source>
        <dbReference type="ARBA" id="ARBA00001974"/>
    </source>
</evidence>
<dbReference type="SUPFAM" id="SSF54373">
    <property type="entry name" value="FAD-linked reductases, C-terminal domain"/>
    <property type="match status" value="1"/>
</dbReference>
<sequence>MKYDYLIVGAGLFGAIFAHEAKKAGKKVLVIDRRDHIGGNIYTKEVEGIQVHQYGAHIFHTSDKEVWDYIQQFAEFNRYTNSPVARYKDELYNLPFNMNTFSKMWGVRTPAEAKEIIQRQIKEAGITEPKNLEEQAISLVGKDIYEKLVKGYTEKQWGRRATELPSFIIRRLPVRYVYDNNYFNDKYQGIPVGGYTKIIERMLEGTEVRLMTDFFANREILAKEAENIVFTGMIDAYYDYCFGELEYRSLRFETEVLDMENYQGNAVVNYTEYEVPYTRIIEHKHFEYGCQGGYGGDGSGVSDKTVITREYPAAWSRGEEPYYPMNDEKNNALYARYRELADQEEHVIFGGRLGMYRYYDMHQVVKEALKCVRKALA</sequence>
<evidence type="ECO:0000256" key="4">
    <source>
        <dbReference type="ARBA" id="ARBA00022827"/>
    </source>
</evidence>
<evidence type="ECO:0000256" key="5">
    <source>
        <dbReference type="ARBA" id="ARBA00023235"/>
    </source>
</evidence>
<accession>A0A9D2VY57</accession>
<dbReference type="FunFam" id="3.40.50.720:FF:000397">
    <property type="entry name" value="UDP-galactopyranose mutase"/>
    <property type="match status" value="1"/>
</dbReference>
<keyword evidence="4" id="KW-0274">FAD</keyword>
<evidence type="ECO:0000256" key="3">
    <source>
        <dbReference type="ARBA" id="ARBA00022630"/>
    </source>
</evidence>
<keyword evidence="3" id="KW-0285">Flavoprotein</keyword>
<evidence type="ECO:0000313" key="8">
    <source>
        <dbReference type="Proteomes" id="UP000813420"/>
    </source>
</evidence>
<comment type="cofactor">
    <cofactor evidence="1">
        <name>FAD</name>
        <dbReference type="ChEBI" id="CHEBI:57692"/>
    </cofactor>
</comment>
<dbReference type="InterPro" id="IPR004379">
    <property type="entry name" value="UDP-GALP_mutase"/>
</dbReference>
<dbReference type="PANTHER" id="PTHR21197:SF0">
    <property type="entry name" value="UDP-GALACTOPYRANOSE MUTASE"/>
    <property type="match status" value="1"/>
</dbReference>
<dbReference type="Gene3D" id="3.40.50.720">
    <property type="entry name" value="NAD(P)-binding Rossmann-like Domain"/>
    <property type="match status" value="3"/>
</dbReference>
<gene>
    <name evidence="7" type="primary">glf</name>
    <name evidence="7" type="ORF">K8V39_06430</name>
</gene>
<name>A0A9D2VY57_9FIRM</name>
<dbReference type="SUPFAM" id="SSF51971">
    <property type="entry name" value="Nucleotide-binding domain"/>
    <property type="match status" value="1"/>
</dbReference>
<evidence type="ECO:0000259" key="6">
    <source>
        <dbReference type="Pfam" id="PF03275"/>
    </source>
</evidence>